<dbReference type="InterPro" id="IPR050566">
    <property type="entry name" value="Deoxyribonucleoside_kinase"/>
</dbReference>
<dbReference type="EMBL" id="VBSX01000015">
    <property type="protein sequence ID" value="TLQ19292.1"/>
    <property type="molecule type" value="Genomic_DNA"/>
</dbReference>
<dbReference type="GO" id="GO:0019136">
    <property type="term" value="F:deoxynucleoside kinase activity"/>
    <property type="evidence" value="ECO:0007669"/>
    <property type="project" value="InterPro"/>
</dbReference>
<dbReference type="GO" id="GO:0005524">
    <property type="term" value="F:ATP binding"/>
    <property type="evidence" value="ECO:0007669"/>
    <property type="project" value="UniProtKB-KW"/>
</dbReference>
<evidence type="ECO:0000256" key="3">
    <source>
        <dbReference type="PIRSR" id="PIRSR000705-2"/>
    </source>
</evidence>
<feature type="binding site" evidence="3">
    <location>
        <position position="82"/>
    </location>
    <ligand>
        <name>substrate</name>
    </ligand>
</feature>
<evidence type="ECO:0000313" key="6">
    <source>
        <dbReference type="EMBL" id="TLQ19292.1"/>
    </source>
</evidence>
<gene>
    <name evidence="6" type="ORF">FEZ41_07640</name>
</gene>
<proteinExistence type="inferred from homology"/>
<dbReference type="PANTHER" id="PTHR10513">
    <property type="entry name" value="DEOXYNUCLEOSIDE KINASE"/>
    <property type="match status" value="1"/>
</dbReference>
<accession>A0A5R9CW58</accession>
<protein>
    <submittedName>
        <fullName evidence="6">Deoxynucleoside kinase</fullName>
    </submittedName>
</protein>
<dbReference type="Proteomes" id="UP000305100">
    <property type="component" value="Unassembled WGS sequence"/>
</dbReference>
<feature type="binding site" evidence="3">
    <location>
        <position position="30"/>
    </location>
    <ligand>
        <name>substrate</name>
    </ligand>
</feature>
<feature type="active site" description="Proton acceptor" evidence="2">
    <location>
        <position position="76"/>
    </location>
</feature>
<feature type="binding site" evidence="3">
    <location>
        <position position="53"/>
    </location>
    <ligand>
        <name>substrate</name>
    </ligand>
</feature>
<comment type="similarity">
    <text evidence="1">Belongs to the DCK/DGK family.</text>
</comment>
<dbReference type="PANTHER" id="PTHR10513:SF35">
    <property type="entry name" value="DEOXYADENOSINE KINASE"/>
    <property type="match status" value="1"/>
</dbReference>
<feature type="binding site" evidence="3">
    <location>
        <position position="42"/>
    </location>
    <ligand>
        <name>substrate</name>
    </ligand>
</feature>
<dbReference type="InterPro" id="IPR031314">
    <property type="entry name" value="DNK_dom"/>
</dbReference>
<dbReference type="Pfam" id="PF01712">
    <property type="entry name" value="dNK"/>
    <property type="match status" value="1"/>
</dbReference>
<evidence type="ECO:0000256" key="2">
    <source>
        <dbReference type="PIRSR" id="PIRSR000705-1"/>
    </source>
</evidence>
<dbReference type="CDD" id="cd01673">
    <property type="entry name" value="dNK"/>
    <property type="match status" value="1"/>
</dbReference>
<dbReference type="OrthoDB" id="9776634at2"/>
<evidence type="ECO:0000313" key="7">
    <source>
        <dbReference type="Proteomes" id="UP000305100"/>
    </source>
</evidence>
<dbReference type="InterPro" id="IPR027417">
    <property type="entry name" value="P-loop_NTPase"/>
</dbReference>
<keyword evidence="4" id="KW-0547">Nucleotide-binding</keyword>
<feature type="binding site" evidence="4">
    <location>
        <begin position="6"/>
        <end position="14"/>
    </location>
    <ligand>
        <name>ATP</name>
        <dbReference type="ChEBI" id="CHEBI:30616"/>
    </ligand>
</feature>
<dbReference type="PIRSF" id="PIRSF000705">
    <property type="entry name" value="DNK"/>
    <property type="match status" value="1"/>
</dbReference>
<organism evidence="6 7">
    <name type="scientific">Lentilactobacillus parafarraginis</name>
    <dbReference type="NCBI Taxonomy" id="390842"/>
    <lineage>
        <taxon>Bacteria</taxon>
        <taxon>Bacillati</taxon>
        <taxon>Bacillota</taxon>
        <taxon>Bacilli</taxon>
        <taxon>Lactobacillales</taxon>
        <taxon>Lactobacillaceae</taxon>
        <taxon>Lentilactobacillus</taxon>
    </lineage>
</organism>
<dbReference type="SUPFAM" id="SSF52540">
    <property type="entry name" value="P-loop containing nucleoside triphosphate hydrolases"/>
    <property type="match status" value="1"/>
</dbReference>
<evidence type="ECO:0000256" key="1">
    <source>
        <dbReference type="ARBA" id="ARBA00007420"/>
    </source>
</evidence>
<comment type="caution">
    <text evidence="6">The sequence shown here is derived from an EMBL/GenBank/DDBJ whole genome shotgun (WGS) entry which is preliminary data.</text>
</comment>
<keyword evidence="6" id="KW-0418">Kinase</keyword>
<dbReference type="InterPro" id="IPR002624">
    <property type="entry name" value="DCK/DGK"/>
</dbReference>
<reference evidence="6 7" key="1">
    <citation type="submission" date="2019-05" db="EMBL/GenBank/DDBJ databases">
        <title>The metagenome of a microbial culture collection derived from dairy environment covers the genomic content of the human microbiome.</title>
        <authorList>
            <person name="Roder T."/>
            <person name="Wuthrich D."/>
            <person name="Sattari Z."/>
            <person name="Von Ah U."/>
            <person name="Bar C."/>
            <person name="Ronchi F."/>
            <person name="Macpherson A.J."/>
            <person name="Ganal-Vonarburg S.C."/>
            <person name="Bruggmann R."/>
            <person name="Vergeres G."/>
        </authorList>
    </citation>
    <scope>NUCLEOTIDE SEQUENCE [LARGE SCALE GENOMIC DNA]</scope>
    <source>
        <strain evidence="6 7">FAM 1079</strain>
    </source>
</reference>
<evidence type="ECO:0000256" key="4">
    <source>
        <dbReference type="PIRSR" id="PIRSR000705-3"/>
    </source>
</evidence>
<feature type="binding site" evidence="3">
    <location>
        <position position="148"/>
    </location>
    <ligand>
        <name>substrate</name>
    </ligand>
</feature>
<evidence type="ECO:0000259" key="5">
    <source>
        <dbReference type="Pfam" id="PF01712"/>
    </source>
</evidence>
<feature type="domain" description="Deoxynucleoside kinase" evidence="5">
    <location>
        <begin position="3"/>
        <end position="205"/>
    </location>
</feature>
<keyword evidence="6" id="KW-0808">Transferase</keyword>
<keyword evidence="4" id="KW-0067">ATP-binding</keyword>
<dbReference type="GO" id="GO:0005737">
    <property type="term" value="C:cytoplasm"/>
    <property type="evidence" value="ECO:0007669"/>
    <property type="project" value="TreeGrafter"/>
</dbReference>
<dbReference type="Gene3D" id="3.40.50.300">
    <property type="entry name" value="P-loop containing nucleotide triphosphate hydrolases"/>
    <property type="match status" value="1"/>
</dbReference>
<dbReference type="RefSeq" id="WP_008215161.1">
    <property type="nucleotide sequence ID" value="NZ_CABMOW010000206.1"/>
</dbReference>
<feature type="binding site" evidence="3">
    <location>
        <position position="77"/>
    </location>
    <ligand>
        <name>substrate</name>
    </ligand>
</feature>
<sequence length="212" mass="24719">MLVLAGTIGAGKTSLTQMLSTHLGTPAYYESVDNNRILPLFYQDPKKYAFLLQIDFLNRRMADIKKAWRNEQSVLDRSIFEDSLLFHLNADLGRATETEVAIYDSLLQNMMQELPSTPHSKNPDLLIHIDISFDTMLARIKKRGRPFEQIANDPSLYQYYKDLNQRYQTWYQNYDKSAKIQINGDKYDFVEKDRDKHAVFDLIDQKISQLAI</sequence>
<feature type="binding site" evidence="4">
    <location>
        <begin position="139"/>
        <end position="143"/>
    </location>
    <ligand>
        <name>ATP</name>
        <dbReference type="ChEBI" id="CHEBI:30616"/>
    </ligand>
</feature>
<dbReference type="AlphaFoldDB" id="A0A5R9CW58"/>
<name>A0A5R9CW58_9LACO</name>